<dbReference type="Proteomes" id="UP000178432">
    <property type="component" value="Unassembled WGS sequence"/>
</dbReference>
<evidence type="ECO:0000259" key="6">
    <source>
        <dbReference type="Pfam" id="PF08281"/>
    </source>
</evidence>
<dbReference type="SUPFAM" id="SSF88946">
    <property type="entry name" value="Sigma2 domain of RNA polymerase sigma factors"/>
    <property type="match status" value="1"/>
</dbReference>
<dbReference type="AlphaFoldDB" id="A0A1G1Y193"/>
<reference evidence="7 8" key="1">
    <citation type="journal article" date="2016" name="Nat. Commun.">
        <title>Thousands of microbial genomes shed light on interconnected biogeochemical processes in an aquifer system.</title>
        <authorList>
            <person name="Anantharaman K."/>
            <person name="Brown C.T."/>
            <person name="Hug L.A."/>
            <person name="Sharon I."/>
            <person name="Castelle C.J."/>
            <person name="Probst A.J."/>
            <person name="Thomas B.C."/>
            <person name="Singh A."/>
            <person name="Wilkins M.J."/>
            <person name="Karaoz U."/>
            <person name="Brodie E.L."/>
            <person name="Williams K.H."/>
            <person name="Hubbard S.S."/>
            <person name="Banfield J.F."/>
        </authorList>
    </citation>
    <scope>NUCLEOTIDE SEQUENCE [LARGE SCALE GENOMIC DNA]</scope>
</reference>
<dbReference type="PANTHER" id="PTHR43133:SF57">
    <property type="entry name" value="RNA POLYMERASE SIGMA-70 FACTOR"/>
    <property type="match status" value="1"/>
</dbReference>
<protein>
    <recommendedName>
        <fullName evidence="9">RNA polymerase sigma factor</fullName>
    </recommendedName>
</protein>
<name>A0A1G1Y193_9BACT</name>
<comment type="caution">
    <text evidence="7">The sequence shown here is derived from an EMBL/GenBank/DDBJ whole genome shotgun (WGS) entry which is preliminary data.</text>
</comment>
<keyword evidence="3" id="KW-0731">Sigma factor</keyword>
<keyword evidence="2" id="KW-0805">Transcription regulation</keyword>
<dbReference type="Pfam" id="PF04542">
    <property type="entry name" value="Sigma70_r2"/>
    <property type="match status" value="1"/>
</dbReference>
<accession>A0A1G1Y193</accession>
<dbReference type="GO" id="GO:0016987">
    <property type="term" value="F:sigma factor activity"/>
    <property type="evidence" value="ECO:0007669"/>
    <property type="project" value="UniProtKB-KW"/>
</dbReference>
<evidence type="ECO:0000256" key="2">
    <source>
        <dbReference type="ARBA" id="ARBA00023015"/>
    </source>
</evidence>
<dbReference type="PANTHER" id="PTHR43133">
    <property type="entry name" value="RNA POLYMERASE ECF-TYPE SIGMA FACTO"/>
    <property type="match status" value="1"/>
</dbReference>
<dbReference type="SUPFAM" id="SSF88659">
    <property type="entry name" value="Sigma3 and sigma4 domains of RNA polymerase sigma factors"/>
    <property type="match status" value="1"/>
</dbReference>
<dbReference type="InterPro" id="IPR013249">
    <property type="entry name" value="RNA_pol_sigma70_r4_t2"/>
</dbReference>
<evidence type="ECO:0000313" key="7">
    <source>
        <dbReference type="EMBL" id="OGY45964.1"/>
    </source>
</evidence>
<evidence type="ECO:0008006" key="9">
    <source>
        <dbReference type="Google" id="ProtNLM"/>
    </source>
</evidence>
<evidence type="ECO:0000256" key="1">
    <source>
        <dbReference type="ARBA" id="ARBA00010641"/>
    </source>
</evidence>
<keyword evidence="4" id="KW-0804">Transcription</keyword>
<dbReference type="InterPro" id="IPR013325">
    <property type="entry name" value="RNA_pol_sigma_r2"/>
</dbReference>
<gene>
    <name evidence="7" type="ORF">A2663_04575</name>
</gene>
<dbReference type="GO" id="GO:0006352">
    <property type="term" value="P:DNA-templated transcription initiation"/>
    <property type="evidence" value="ECO:0007669"/>
    <property type="project" value="InterPro"/>
</dbReference>
<dbReference type="InterPro" id="IPR036388">
    <property type="entry name" value="WH-like_DNA-bd_sf"/>
</dbReference>
<feature type="domain" description="RNA polymerase sigma-70 region 2" evidence="5">
    <location>
        <begin position="27"/>
        <end position="95"/>
    </location>
</feature>
<dbReference type="EMBL" id="MHIF01000068">
    <property type="protein sequence ID" value="OGY45964.1"/>
    <property type="molecule type" value="Genomic_DNA"/>
</dbReference>
<proteinExistence type="inferred from homology"/>
<dbReference type="GO" id="GO:0003677">
    <property type="term" value="F:DNA binding"/>
    <property type="evidence" value="ECO:0007669"/>
    <property type="project" value="InterPro"/>
</dbReference>
<dbReference type="InterPro" id="IPR039425">
    <property type="entry name" value="RNA_pol_sigma-70-like"/>
</dbReference>
<dbReference type="InterPro" id="IPR007627">
    <property type="entry name" value="RNA_pol_sigma70_r2"/>
</dbReference>
<evidence type="ECO:0000313" key="8">
    <source>
        <dbReference type="Proteomes" id="UP000178432"/>
    </source>
</evidence>
<organism evidence="7 8">
    <name type="scientific">Candidatus Buchananbacteria bacterium RIFCSPHIGHO2_01_FULL_46_12</name>
    <dbReference type="NCBI Taxonomy" id="1797536"/>
    <lineage>
        <taxon>Bacteria</taxon>
        <taxon>Candidatus Buchananiibacteriota</taxon>
    </lineage>
</organism>
<dbReference type="Pfam" id="PF08281">
    <property type="entry name" value="Sigma70_r4_2"/>
    <property type="match status" value="1"/>
</dbReference>
<evidence type="ECO:0000256" key="4">
    <source>
        <dbReference type="ARBA" id="ARBA00023163"/>
    </source>
</evidence>
<evidence type="ECO:0000259" key="5">
    <source>
        <dbReference type="Pfam" id="PF04542"/>
    </source>
</evidence>
<comment type="similarity">
    <text evidence="1">Belongs to the sigma-70 factor family. ECF subfamily.</text>
</comment>
<sequence length="185" mass="21526">MKEADSCRINDLILRAKNGEKAAFAEIYRDYFTPVYRYLYVRTGHKAAAEDLAQIVFLKVYLAISRFEFSAEKKLLPYFFTVARNTVIDYYRRKKIPAVDADRLWDLADPGQNGEEQIIKQEQKKEILAALRELNFEQQEAIINKYLNGLANNEIAKILGKTEAAVRQLQCRGLKKLRIILKKYD</sequence>
<dbReference type="Gene3D" id="1.10.10.10">
    <property type="entry name" value="Winged helix-like DNA-binding domain superfamily/Winged helix DNA-binding domain"/>
    <property type="match status" value="1"/>
</dbReference>
<dbReference type="NCBIfam" id="TIGR02937">
    <property type="entry name" value="sigma70-ECF"/>
    <property type="match status" value="1"/>
</dbReference>
<dbReference type="InterPro" id="IPR013324">
    <property type="entry name" value="RNA_pol_sigma_r3/r4-like"/>
</dbReference>
<dbReference type="Gene3D" id="1.10.1740.10">
    <property type="match status" value="1"/>
</dbReference>
<feature type="domain" description="RNA polymerase sigma factor 70 region 4 type 2" evidence="6">
    <location>
        <begin position="125"/>
        <end position="177"/>
    </location>
</feature>
<dbReference type="InterPro" id="IPR014284">
    <property type="entry name" value="RNA_pol_sigma-70_dom"/>
</dbReference>
<evidence type="ECO:0000256" key="3">
    <source>
        <dbReference type="ARBA" id="ARBA00023082"/>
    </source>
</evidence>
<dbReference type="CDD" id="cd06171">
    <property type="entry name" value="Sigma70_r4"/>
    <property type="match status" value="1"/>
</dbReference>